<name>A0A7Y0LZA8_CELFI</name>
<dbReference type="Proteomes" id="UP000562124">
    <property type="component" value="Unassembled WGS sequence"/>
</dbReference>
<comment type="caution">
    <text evidence="3">The sequence shown here is derived from an EMBL/GenBank/DDBJ whole genome shotgun (WGS) entry which is preliminary data.</text>
</comment>
<dbReference type="PANTHER" id="PTHR33164:SF99">
    <property type="entry name" value="MARR FAMILY REGULATORY PROTEIN"/>
    <property type="match status" value="1"/>
</dbReference>
<evidence type="ECO:0000259" key="2">
    <source>
        <dbReference type="PROSITE" id="PS50995"/>
    </source>
</evidence>
<evidence type="ECO:0000313" key="3">
    <source>
        <dbReference type="EMBL" id="NMR20660.1"/>
    </source>
</evidence>
<dbReference type="GO" id="GO:0006950">
    <property type="term" value="P:response to stress"/>
    <property type="evidence" value="ECO:0007669"/>
    <property type="project" value="TreeGrafter"/>
</dbReference>
<dbReference type="InterPro" id="IPR039422">
    <property type="entry name" value="MarR/SlyA-like"/>
</dbReference>
<dbReference type="AlphaFoldDB" id="A0A7Y0LZA8"/>
<dbReference type="InterPro" id="IPR036390">
    <property type="entry name" value="WH_DNA-bd_sf"/>
</dbReference>
<organism evidence="3 4">
    <name type="scientific">Cellulomonas fimi</name>
    <dbReference type="NCBI Taxonomy" id="1708"/>
    <lineage>
        <taxon>Bacteria</taxon>
        <taxon>Bacillati</taxon>
        <taxon>Actinomycetota</taxon>
        <taxon>Actinomycetes</taxon>
        <taxon>Micrococcales</taxon>
        <taxon>Cellulomonadaceae</taxon>
        <taxon>Cellulomonas</taxon>
    </lineage>
</organism>
<dbReference type="Pfam" id="PF12802">
    <property type="entry name" value="MarR_2"/>
    <property type="match status" value="1"/>
</dbReference>
<gene>
    <name evidence="3" type="ORF">HIR71_10595</name>
</gene>
<evidence type="ECO:0000313" key="4">
    <source>
        <dbReference type="Proteomes" id="UP000562124"/>
    </source>
</evidence>
<feature type="region of interest" description="Disordered" evidence="1">
    <location>
        <begin position="1"/>
        <end position="23"/>
    </location>
</feature>
<dbReference type="SUPFAM" id="SSF46785">
    <property type="entry name" value="Winged helix' DNA-binding domain"/>
    <property type="match status" value="1"/>
</dbReference>
<dbReference type="PROSITE" id="PS50995">
    <property type="entry name" value="HTH_MARR_2"/>
    <property type="match status" value="1"/>
</dbReference>
<dbReference type="SMART" id="SM00347">
    <property type="entry name" value="HTH_MARR"/>
    <property type="match status" value="1"/>
</dbReference>
<dbReference type="InterPro" id="IPR036388">
    <property type="entry name" value="WH-like_DNA-bd_sf"/>
</dbReference>
<reference evidence="3 4" key="1">
    <citation type="submission" date="2020-04" db="EMBL/GenBank/DDBJ databases">
        <title>Sequencing and Assembly of C. fimi.</title>
        <authorList>
            <person name="Ramsey A.R."/>
        </authorList>
    </citation>
    <scope>NUCLEOTIDE SEQUENCE [LARGE SCALE GENOMIC DNA]</scope>
    <source>
        <strain evidence="3 4">SB</strain>
    </source>
</reference>
<evidence type="ECO:0000256" key="1">
    <source>
        <dbReference type="SAM" id="MobiDB-lite"/>
    </source>
</evidence>
<dbReference type="InterPro" id="IPR000835">
    <property type="entry name" value="HTH_MarR-typ"/>
</dbReference>
<keyword evidence="4" id="KW-1185">Reference proteome</keyword>
<sequence length="202" mass="21648">MPGRVSNLESSSGRRGFPSARRVGAAARSGRPYDVAVTETRWLNAEQQEAWRALIGMTGTLQAVLDRQLQQASGMPHAYYMVLAMLSEADGRSLRMSQLAGVLNASASRTSHAVARLEEAGWVRRERHATDGRGHVAVLTDLGWEVLVAAAPGHVETVHAGVFDPLTPEQVAHLRDIALAIQGGLESVGPARSATREERPGA</sequence>
<dbReference type="EMBL" id="JABCJJ010000015">
    <property type="protein sequence ID" value="NMR20660.1"/>
    <property type="molecule type" value="Genomic_DNA"/>
</dbReference>
<dbReference type="PANTHER" id="PTHR33164">
    <property type="entry name" value="TRANSCRIPTIONAL REGULATOR, MARR FAMILY"/>
    <property type="match status" value="1"/>
</dbReference>
<protein>
    <submittedName>
        <fullName evidence="3">MarR family transcriptional regulator</fullName>
    </submittedName>
</protein>
<proteinExistence type="predicted"/>
<dbReference type="Gene3D" id="1.10.10.10">
    <property type="entry name" value="Winged helix-like DNA-binding domain superfamily/Winged helix DNA-binding domain"/>
    <property type="match status" value="1"/>
</dbReference>
<feature type="domain" description="HTH marR-type" evidence="2">
    <location>
        <begin position="47"/>
        <end position="183"/>
    </location>
</feature>
<accession>A0A7Y0LZA8</accession>
<dbReference type="GO" id="GO:0003700">
    <property type="term" value="F:DNA-binding transcription factor activity"/>
    <property type="evidence" value="ECO:0007669"/>
    <property type="project" value="InterPro"/>
</dbReference>